<gene>
    <name evidence="1" type="ORF">LYSBPC_17830</name>
</gene>
<comment type="caution">
    <text evidence="1">The sequence shown here is derived from an EMBL/GenBank/DDBJ whole genome shotgun (WGS) entry which is preliminary data.</text>
</comment>
<organism evidence="1 2">
    <name type="scientific">Lysinibacillus piscis</name>
    <dbReference type="NCBI Taxonomy" id="2518931"/>
    <lineage>
        <taxon>Bacteria</taxon>
        <taxon>Bacillati</taxon>
        <taxon>Bacillota</taxon>
        <taxon>Bacilli</taxon>
        <taxon>Bacillales</taxon>
        <taxon>Bacillaceae</taxon>
        <taxon>Lysinibacillus</taxon>
    </lineage>
</organism>
<protein>
    <submittedName>
        <fullName evidence="1">Uncharacterized protein</fullName>
    </submittedName>
</protein>
<keyword evidence="2" id="KW-1185">Reference proteome</keyword>
<name>A0ABQ5NKP8_9BACI</name>
<proteinExistence type="predicted"/>
<sequence>MDINNLLIEAGGWEPNADSEEVMDKITVLLYEKFQKMTPQEFRQHLRREVKFEKSTREFVIQFAFK</sequence>
<accession>A0ABQ5NKP8</accession>
<reference evidence="1" key="1">
    <citation type="submission" date="2022-08" db="EMBL/GenBank/DDBJ databases">
        <title>Draft genome sequence of Lysinibacillus sp. strain KH24.</title>
        <authorList>
            <person name="Kanbe H."/>
            <person name="Itoh H."/>
        </authorList>
    </citation>
    <scope>NUCLEOTIDE SEQUENCE</scope>
    <source>
        <strain evidence="1">KH24</strain>
    </source>
</reference>
<dbReference type="Proteomes" id="UP001065593">
    <property type="component" value="Unassembled WGS sequence"/>
</dbReference>
<dbReference type="EMBL" id="BRZA01000002">
    <property type="protein sequence ID" value="GLC88656.1"/>
    <property type="molecule type" value="Genomic_DNA"/>
</dbReference>
<dbReference type="RefSeq" id="WP_264988417.1">
    <property type="nucleotide sequence ID" value="NZ_BRZA01000002.1"/>
</dbReference>
<evidence type="ECO:0000313" key="1">
    <source>
        <dbReference type="EMBL" id="GLC88656.1"/>
    </source>
</evidence>
<evidence type="ECO:0000313" key="2">
    <source>
        <dbReference type="Proteomes" id="UP001065593"/>
    </source>
</evidence>